<evidence type="ECO:0000313" key="2">
    <source>
        <dbReference type="Proteomes" id="UP000067444"/>
    </source>
</evidence>
<dbReference type="RefSeq" id="WP_049835040.1">
    <property type="nucleotide sequence ID" value="NZ_CP012160.1"/>
</dbReference>
<reference evidence="1 2" key="1">
    <citation type="journal article" date="2015" name="Genome Announc.">
        <title>Closed Genome Sequence of Octadecabacter temperatus SB1, the First Mesophilic Species of the Genus Octadecabacter.</title>
        <authorList>
            <person name="Voget S."/>
            <person name="Billerbeck S."/>
            <person name="Simon M."/>
            <person name="Daniel R."/>
        </authorList>
    </citation>
    <scope>NUCLEOTIDE SEQUENCE [LARGE SCALE GENOMIC DNA]</scope>
    <source>
        <strain evidence="1 2">SB1</strain>
    </source>
</reference>
<name>A0A0K0Y7C8_9RHOB</name>
<keyword evidence="2" id="KW-1185">Reference proteome</keyword>
<protein>
    <submittedName>
        <fullName evidence="1">Uncharacterized protein</fullName>
    </submittedName>
</protein>
<dbReference type="Pfam" id="PF13778">
    <property type="entry name" value="DUF4174"/>
    <property type="match status" value="1"/>
</dbReference>
<gene>
    <name evidence="1" type="ORF">OSB_22250</name>
</gene>
<dbReference type="EMBL" id="CP012160">
    <property type="protein sequence ID" value="AKS46762.1"/>
    <property type="molecule type" value="Genomic_DNA"/>
</dbReference>
<sequence>MIRILALFAWVLAASVVTAQEVETPSIADAWAADKTQVFDATSLDIDTLIWLARPVVVFADSPNDPRFREQMDLLFENADDLAERDVIVLTDTDPSAQSPLRTRLRPRGFGLVIIGKDGEVELRKPSPWGVREITRSIDKMPLRQQEVDDRRFGR</sequence>
<dbReference type="Proteomes" id="UP000067444">
    <property type="component" value="Chromosome"/>
</dbReference>
<dbReference type="KEGG" id="otm:OSB_22250"/>
<dbReference type="InterPro" id="IPR025232">
    <property type="entry name" value="DUF4174"/>
</dbReference>
<accession>A0A0K0Y7C8</accession>
<dbReference type="PATRIC" id="fig|1458307.3.peg.2244"/>
<organism evidence="1 2">
    <name type="scientific">Octadecabacter temperatus</name>
    <dbReference type="NCBI Taxonomy" id="1458307"/>
    <lineage>
        <taxon>Bacteria</taxon>
        <taxon>Pseudomonadati</taxon>
        <taxon>Pseudomonadota</taxon>
        <taxon>Alphaproteobacteria</taxon>
        <taxon>Rhodobacterales</taxon>
        <taxon>Roseobacteraceae</taxon>
        <taxon>Octadecabacter</taxon>
    </lineage>
</organism>
<dbReference type="AlphaFoldDB" id="A0A0K0Y7C8"/>
<dbReference type="STRING" id="1458307.OSB_22250"/>
<proteinExistence type="predicted"/>
<evidence type="ECO:0000313" key="1">
    <source>
        <dbReference type="EMBL" id="AKS46762.1"/>
    </source>
</evidence>
<dbReference type="OrthoDB" id="7362103at2"/>